<keyword evidence="6" id="KW-1185">Reference proteome</keyword>
<evidence type="ECO:0000256" key="1">
    <source>
        <dbReference type="ARBA" id="ARBA00023015"/>
    </source>
</evidence>
<dbReference type="InterPro" id="IPR010982">
    <property type="entry name" value="Lambda_DNA-bd_dom_sf"/>
</dbReference>
<organism evidence="5 6">
    <name type="scientific">Cryobacterium arcticum</name>
    <dbReference type="NCBI Taxonomy" id="670052"/>
    <lineage>
        <taxon>Bacteria</taxon>
        <taxon>Bacillati</taxon>
        <taxon>Actinomycetota</taxon>
        <taxon>Actinomycetes</taxon>
        <taxon>Micrococcales</taxon>
        <taxon>Microbacteriaceae</taxon>
        <taxon>Cryobacterium</taxon>
    </lineage>
</organism>
<accession>A0A1B1BIT1</accession>
<dbReference type="InterPro" id="IPR001761">
    <property type="entry name" value="Peripla_BP/Lac1_sug-bd_dom"/>
</dbReference>
<evidence type="ECO:0000259" key="4">
    <source>
        <dbReference type="PROSITE" id="PS50932"/>
    </source>
</evidence>
<dbReference type="PANTHER" id="PTHR30146">
    <property type="entry name" value="LACI-RELATED TRANSCRIPTIONAL REPRESSOR"/>
    <property type="match status" value="1"/>
</dbReference>
<keyword evidence="3" id="KW-0804">Transcription</keyword>
<feature type="domain" description="HTH lacI-type" evidence="4">
    <location>
        <begin position="7"/>
        <end position="61"/>
    </location>
</feature>
<keyword evidence="2" id="KW-0238">DNA-binding</keyword>
<dbReference type="Gene3D" id="3.40.50.2300">
    <property type="match status" value="2"/>
</dbReference>
<sequence length="337" mass="36336">MTTQSRATLADVARLAGVSSKTASRVFAGAGNVSVDTRERVLIAAKRLRFRPNNLARNLRRGGVTNTVAFVIGDLKNPFYFHVAAGIERELALSGLTMVLATTDDSPDSEERVVDALISQRVRALLLIPIADDQSYLEGERQLGTPVVSVDRPARNLLADSVVLANRQGMAEAVRSLTAIGHRKIGFISNPSAMYTQRERLAGYREALREVGVVETAQWERLDDDPDISPELAVQSLLDLPDPPTAIVAGNNRGSAGAVRVLRTLQTPVAFIGFDDFELADALGISVVAYDPMELGRTAARLALAHLADPDSFTSQVELPTRLIHRGSGEIPPPSAR</sequence>
<dbReference type="InterPro" id="IPR000843">
    <property type="entry name" value="HTH_LacI"/>
</dbReference>
<reference evidence="5 6" key="1">
    <citation type="submission" date="2016-06" db="EMBL/GenBank/DDBJ databases">
        <title>Genome sequencing of Cryobacterium arcticum PAMC 27867.</title>
        <authorList>
            <person name="Lee J."/>
            <person name="Kim O.-S."/>
        </authorList>
    </citation>
    <scope>NUCLEOTIDE SEQUENCE [LARGE SCALE GENOMIC DNA]</scope>
    <source>
        <strain evidence="5 6">PAMC 27867</strain>
    </source>
</reference>
<dbReference type="GO" id="GO:0003700">
    <property type="term" value="F:DNA-binding transcription factor activity"/>
    <property type="evidence" value="ECO:0007669"/>
    <property type="project" value="TreeGrafter"/>
</dbReference>
<dbReference type="SUPFAM" id="SSF47413">
    <property type="entry name" value="lambda repressor-like DNA-binding domains"/>
    <property type="match status" value="1"/>
</dbReference>
<dbReference type="RefSeq" id="WP_066594945.1">
    <property type="nucleotide sequence ID" value="NZ_CP016282.1"/>
</dbReference>
<dbReference type="Pfam" id="PF00532">
    <property type="entry name" value="Peripla_BP_1"/>
    <property type="match status" value="1"/>
</dbReference>
<dbReference type="PROSITE" id="PS50932">
    <property type="entry name" value="HTH_LACI_2"/>
    <property type="match status" value="1"/>
</dbReference>
<evidence type="ECO:0000313" key="5">
    <source>
        <dbReference type="EMBL" id="ANP72454.1"/>
    </source>
</evidence>
<evidence type="ECO:0000256" key="3">
    <source>
        <dbReference type="ARBA" id="ARBA00023163"/>
    </source>
</evidence>
<dbReference type="Gene3D" id="1.10.260.40">
    <property type="entry name" value="lambda repressor-like DNA-binding domains"/>
    <property type="match status" value="1"/>
</dbReference>
<dbReference type="AlphaFoldDB" id="A0A1B1BIT1"/>
<dbReference type="CDD" id="cd06267">
    <property type="entry name" value="PBP1_LacI_sugar_binding-like"/>
    <property type="match status" value="1"/>
</dbReference>
<dbReference type="SMART" id="SM00354">
    <property type="entry name" value="HTH_LACI"/>
    <property type="match status" value="1"/>
</dbReference>
<dbReference type="InterPro" id="IPR028082">
    <property type="entry name" value="Peripla_BP_I"/>
</dbReference>
<proteinExistence type="predicted"/>
<evidence type="ECO:0000313" key="6">
    <source>
        <dbReference type="Proteomes" id="UP000092582"/>
    </source>
</evidence>
<dbReference type="Pfam" id="PF00356">
    <property type="entry name" value="LacI"/>
    <property type="match status" value="1"/>
</dbReference>
<dbReference type="EMBL" id="CP016282">
    <property type="protein sequence ID" value="ANP72454.1"/>
    <property type="molecule type" value="Genomic_DNA"/>
</dbReference>
<dbReference type="GO" id="GO:0000976">
    <property type="term" value="F:transcription cis-regulatory region binding"/>
    <property type="evidence" value="ECO:0007669"/>
    <property type="project" value="TreeGrafter"/>
</dbReference>
<dbReference type="OrthoDB" id="3595338at2"/>
<name>A0A1B1BIT1_9MICO</name>
<dbReference type="KEGG" id="cart:PA27867_1497"/>
<dbReference type="Proteomes" id="UP000092582">
    <property type="component" value="Chromosome 1"/>
</dbReference>
<dbReference type="PANTHER" id="PTHR30146:SF109">
    <property type="entry name" value="HTH-TYPE TRANSCRIPTIONAL REGULATOR GALS"/>
    <property type="match status" value="1"/>
</dbReference>
<protein>
    <submittedName>
        <fullName evidence="5">LacI family transcription regulator</fullName>
    </submittedName>
</protein>
<keyword evidence="1" id="KW-0805">Transcription regulation</keyword>
<dbReference type="SUPFAM" id="SSF53822">
    <property type="entry name" value="Periplasmic binding protein-like I"/>
    <property type="match status" value="1"/>
</dbReference>
<dbReference type="PATRIC" id="fig|670052.7.peg.1553"/>
<gene>
    <name evidence="5" type="ORF">PA27867_1497</name>
</gene>
<dbReference type="CDD" id="cd01392">
    <property type="entry name" value="HTH_LacI"/>
    <property type="match status" value="1"/>
</dbReference>
<evidence type="ECO:0000256" key="2">
    <source>
        <dbReference type="ARBA" id="ARBA00023125"/>
    </source>
</evidence>